<dbReference type="Proteomes" id="UP000266841">
    <property type="component" value="Unassembled WGS sequence"/>
</dbReference>
<feature type="region of interest" description="Disordered" evidence="2">
    <location>
        <begin position="1"/>
        <end position="35"/>
    </location>
</feature>
<feature type="region of interest" description="Disordered" evidence="2">
    <location>
        <begin position="124"/>
        <end position="164"/>
    </location>
</feature>
<dbReference type="GO" id="GO:0003700">
    <property type="term" value="F:DNA-binding transcription factor activity"/>
    <property type="evidence" value="ECO:0007669"/>
    <property type="project" value="InterPro"/>
</dbReference>
<dbReference type="EMBL" id="AGNL01044845">
    <property type="protein sequence ID" value="EJK49397.1"/>
    <property type="molecule type" value="Genomic_DNA"/>
</dbReference>
<keyword evidence="4" id="KW-1185">Reference proteome</keyword>
<name>K0RRT5_THAOC</name>
<evidence type="ECO:0000256" key="1">
    <source>
        <dbReference type="SAM" id="Coils"/>
    </source>
</evidence>
<evidence type="ECO:0000313" key="3">
    <source>
        <dbReference type="EMBL" id="EJK49397.1"/>
    </source>
</evidence>
<dbReference type="InterPro" id="IPR046347">
    <property type="entry name" value="bZIP_sf"/>
</dbReference>
<evidence type="ECO:0000256" key="2">
    <source>
        <dbReference type="SAM" id="MobiDB-lite"/>
    </source>
</evidence>
<reference evidence="3 4" key="1">
    <citation type="journal article" date="2012" name="Genome Biol.">
        <title>Genome and low-iron response of an oceanic diatom adapted to chronic iron limitation.</title>
        <authorList>
            <person name="Lommer M."/>
            <person name="Specht M."/>
            <person name="Roy A.S."/>
            <person name="Kraemer L."/>
            <person name="Andreson R."/>
            <person name="Gutowska M.A."/>
            <person name="Wolf J."/>
            <person name="Bergner S.V."/>
            <person name="Schilhabel M.B."/>
            <person name="Klostermeier U.C."/>
            <person name="Beiko R.G."/>
            <person name="Rosenstiel P."/>
            <person name="Hippler M."/>
            <person name="Laroche J."/>
        </authorList>
    </citation>
    <scope>NUCLEOTIDE SEQUENCE [LARGE SCALE GENOMIC DNA]</scope>
    <source>
        <strain evidence="3 4">CCMP1005</strain>
    </source>
</reference>
<dbReference type="SUPFAM" id="SSF57959">
    <property type="entry name" value="Leucine zipper domain"/>
    <property type="match status" value="1"/>
</dbReference>
<evidence type="ECO:0008006" key="5">
    <source>
        <dbReference type="Google" id="ProtNLM"/>
    </source>
</evidence>
<accession>K0RRT5</accession>
<feature type="coiled-coil region" evidence="1">
    <location>
        <begin position="68"/>
        <end position="102"/>
    </location>
</feature>
<proteinExistence type="predicted"/>
<gene>
    <name evidence="3" type="ORF">THAOC_31732</name>
</gene>
<comment type="caution">
    <text evidence="3">The sequence shown here is derived from an EMBL/GenBank/DDBJ whole genome shotgun (WGS) entry which is preliminary data.</text>
</comment>
<protein>
    <recommendedName>
        <fullName evidence="5">BZIP domain-containing protein</fullName>
    </recommendedName>
</protein>
<feature type="compositionally biased region" description="Low complexity" evidence="2">
    <location>
        <begin position="7"/>
        <end position="22"/>
    </location>
</feature>
<dbReference type="AlphaFoldDB" id="K0RRT5"/>
<organism evidence="3 4">
    <name type="scientific">Thalassiosira oceanica</name>
    <name type="common">Marine diatom</name>
    <dbReference type="NCBI Taxonomy" id="159749"/>
    <lineage>
        <taxon>Eukaryota</taxon>
        <taxon>Sar</taxon>
        <taxon>Stramenopiles</taxon>
        <taxon>Ochrophyta</taxon>
        <taxon>Bacillariophyta</taxon>
        <taxon>Coscinodiscophyceae</taxon>
        <taxon>Thalassiosirophycidae</taxon>
        <taxon>Thalassiosirales</taxon>
        <taxon>Thalassiosiraceae</taxon>
        <taxon>Thalassiosira</taxon>
    </lineage>
</organism>
<keyword evidence="1" id="KW-0175">Coiled coil</keyword>
<evidence type="ECO:0000313" key="4">
    <source>
        <dbReference type="Proteomes" id="UP000266841"/>
    </source>
</evidence>
<sequence>MNEFTMTASSGTSSSSSSAAAAIQGKKRKMGAKHEYAGHQLPSDLVGRRRVRNMLSAKVHRKRKQDALNTAKTELDACNTTISKLKQQLSATRGKIAALELALANVNGFGSGLDLTLSLPLAEQGLPRPQPIPRSVTSEELSTDDESCDTKESSSSSKLQIVTM</sequence>